<feature type="region of interest" description="Disordered" evidence="1">
    <location>
        <begin position="1"/>
        <end position="37"/>
    </location>
</feature>
<dbReference type="Proteomes" id="UP000653454">
    <property type="component" value="Unassembled WGS sequence"/>
</dbReference>
<gene>
    <name evidence="2" type="ORF">PLXY2_LOCUS11694</name>
</gene>
<sequence length="196" mass="21126">MYAAAGGASIAGRKARQHGRLPAAGSPGSSPPHPAPCGVRAYSCQHWEARLSAPPSRAAPDPDGECVEVRLAATQRPSVPPATQNRHKTGKYAGSAYAKIEIAGETQTAIKERIQTRAAEQCGHQADRALPQIPAGFLGGDRTRELRYPVRVTNHYTIQSSGDTKVLDDNLHYITTIDWARCRVSYYNSAKYASNS</sequence>
<evidence type="ECO:0000313" key="3">
    <source>
        <dbReference type="Proteomes" id="UP000653454"/>
    </source>
</evidence>
<dbReference type="EMBL" id="CAJHNJ030000061">
    <property type="protein sequence ID" value="CAG9133414.1"/>
    <property type="molecule type" value="Genomic_DNA"/>
</dbReference>
<comment type="caution">
    <text evidence="2">The sequence shown here is derived from an EMBL/GenBank/DDBJ whole genome shotgun (WGS) entry which is preliminary data.</text>
</comment>
<name>A0A8S4G0G8_PLUXY</name>
<reference evidence="2" key="1">
    <citation type="submission" date="2020-11" db="EMBL/GenBank/DDBJ databases">
        <authorList>
            <person name="Whiteford S."/>
        </authorList>
    </citation>
    <scope>NUCLEOTIDE SEQUENCE</scope>
</reference>
<protein>
    <submittedName>
        <fullName evidence="2">(diamondback moth) hypothetical protein</fullName>
    </submittedName>
</protein>
<keyword evidence="3" id="KW-1185">Reference proteome</keyword>
<organism evidence="2 3">
    <name type="scientific">Plutella xylostella</name>
    <name type="common">Diamondback moth</name>
    <name type="synonym">Plutella maculipennis</name>
    <dbReference type="NCBI Taxonomy" id="51655"/>
    <lineage>
        <taxon>Eukaryota</taxon>
        <taxon>Metazoa</taxon>
        <taxon>Ecdysozoa</taxon>
        <taxon>Arthropoda</taxon>
        <taxon>Hexapoda</taxon>
        <taxon>Insecta</taxon>
        <taxon>Pterygota</taxon>
        <taxon>Neoptera</taxon>
        <taxon>Endopterygota</taxon>
        <taxon>Lepidoptera</taxon>
        <taxon>Glossata</taxon>
        <taxon>Ditrysia</taxon>
        <taxon>Yponomeutoidea</taxon>
        <taxon>Plutellidae</taxon>
        <taxon>Plutella</taxon>
    </lineage>
</organism>
<dbReference type="AlphaFoldDB" id="A0A8S4G0G8"/>
<accession>A0A8S4G0G8</accession>
<evidence type="ECO:0000313" key="2">
    <source>
        <dbReference type="EMBL" id="CAG9133414.1"/>
    </source>
</evidence>
<evidence type="ECO:0000256" key="1">
    <source>
        <dbReference type="SAM" id="MobiDB-lite"/>
    </source>
</evidence>
<proteinExistence type="predicted"/>